<protein>
    <submittedName>
        <fullName evidence="1">Uncharacterized protein</fullName>
    </submittedName>
</protein>
<dbReference type="EMBL" id="LT671858">
    <property type="protein sequence ID" value="SIM68852.1"/>
    <property type="molecule type" value="Genomic_DNA"/>
</dbReference>
<dbReference type="RefSeq" id="WP_148689894.1">
    <property type="nucleotide sequence ID" value="NZ_LT671858.1"/>
</dbReference>
<proteinExistence type="predicted"/>
<name>A0A1N5V6S7_9ARCH</name>
<evidence type="ECO:0000313" key="2">
    <source>
        <dbReference type="Proteomes" id="UP000195607"/>
    </source>
</evidence>
<dbReference type="Proteomes" id="UP000195607">
    <property type="component" value="Chromosome I"/>
</dbReference>
<sequence>MVPNLCHWNIIQEEDIPLINLDTKKNDIIFTIKRKLDDSDIVETAKKVGEKTFPEKIITITKGYDNRIRVSDNIDEQELVNHLISTTKLNPYEIARVTNTKTILELRNKLTGAPRLASPQNQLLSTVQSLSPDGLLSTVYNNIA</sequence>
<dbReference type="GeneID" id="41588511"/>
<organism evidence="1 2">
    <name type="scientific">Cuniculiplasma divulgatum</name>
    <dbReference type="NCBI Taxonomy" id="1673428"/>
    <lineage>
        <taxon>Archaea</taxon>
        <taxon>Methanobacteriati</taxon>
        <taxon>Thermoplasmatota</taxon>
        <taxon>Thermoplasmata</taxon>
        <taxon>Thermoplasmatales</taxon>
        <taxon>Cuniculiplasmataceae</taxon>
        <taxon>Cuniculiplasma</taxon>
    </lineage>
</organism>
<gene>
    <name evidence="1" type="ORF">CSP5_1260</name>
</gene>
<accession>A0A1N5V6S7</accession>
<dbReference type="AlphaFoldDB" id="A0A1N5V6S7"/>
<reference evidence="1 2" key="1">
    <citation type="submission" date="2016-04" db="EMBL/GenBank/DDBJ databases">
        <authorList>
            <person name="Evans L.H."/>
            <person name="Alamgir A."/>
            <person name="Owens N."/>
            <person name="Weber N.D."/>
            <person name="Virtaneva K."/>
            <person name="Barbian K."/>
            <person name="Babar A."/>
            <person name="Rosenke K."/>
        </authorList>
    </citation>
    <scope>NUCLEOTIDE SEQUENCE [LARGE SCALE GENOMIC DNA]</scope>
    <source>
        <strain evidence="2">S5(T) (JCM 30642 \VKM B-2941)</strain>
    </source>
</reference>
<evidence type="ECO:0000313" key="1">
    <source>
        <dbReference type="EMBL" id="SIM68852.1"/>
    </source>
</evidence>